<name>A0AAN7VC59_9COLE</name>
<feature type="transmembrane region" description="Helical" evidence="1">
    <location>
        <begin position="113"/>
        <end position="130"/>
    </location>
</feature>
<dbReference type="EMBL" id="JAVRBK010000003">
    <property type="protein sequence ID" value="KAK5645880.1"/>
    <property type="molecule type" value="Genomic_DNA"/>
</dbReference>
<evidence type="ECO:0000256" key="1">
    <source>
        <dbReference type="SAM" id="Phobius"/>
    </source>
</evidence>
<dbReference type="AlphaFoldDB" id="A0AAN7VC59"/>
<gene>
    <name evidence="2" type="ORF">RI129_004344</name>
</gene>
<sequence>MSDVGYSTAFSYLLLAATGMYCTERYQCSICTIKLACASFAVITVDALLGAWHWGKEIYSSLLIRRKSQLSSANKSEGTLQTVYTYTTFLRNLVALPFVVTQVWLDYGYEEELANFHSLLCLVPFHLYLANKTNNAIIDMMIAVNGASFAIVSCMVKSLHGMAAAGSYLFTHFVFRSGHLDFDQGSVTDLQNYGLICFMYYSLMCLSKTSKC</sequence>
<organism evidence="2 3">
    <name type="scientific">Pyrocoelia pectoralis</name>
    <dbReference type="NCBI Taxonomy" id="417401"/>
    <lineage>
        <taxon>Eukaryota</taxon>
        <taxon>Metazoa</taxon>
        <taxon>Ecdysozoa</taxon>
        <taxon>Arthropoda</taxon>
        <taxon>Hexapoda</taxon>
        <taxon>Insecta</taxon>
        <taxon>Pterygota</taxon>
        <taxon>Neoptera</taxon>
        <taxon>Endopterygota</taxon>
        <taxon>Coleoptera</taxon>
        <taxon>Polyphaga</taxon>
        <taxon>Elateriformia</taxon>
        <taxon>Elateroidea</taxon>
        <taxon>Lampyridae</taxon>
        <taxon>Lampyrinae</taxon>
        <taxon>Pyrocoelia</taxon>
    </lineage>
</organism>
<keyword evidence="1" id="KW-1133">Transmembrane helix</keyword>
<reference evidence="2 3" key="1">
    <citation type="journal article" date="2024" name="Insects">
        <title>An Improved Chromosome-Level Genome Assembly of the Firefly Pyrocoelia pectoralis.</title>
        <authorList>
            <person name="Fu X."/>
            <person name="Meyer-Rochow V.B."/>
            <person name="Ballantyne L."/>
            <person name="Zhu X."/>
        </authorList>
    </citation>
    <scope>NUCLEOTIDE SEQUENCE [LARGE SCALE GENOMIC DNA]</scope>
    <source>
        <strain evidence="2">XCY_ONT2</strain>
    </source>
</reference>
<feature type="transmembrane region" description="Helical" evidence="1">
    <location>
        <begin position="35"/>
        <end position="55"/>
    </location>
</feature>
<accession>A0AAN7VC59</accession>
<keyword evidence="3" id="KW-1185">Reference proteome</keyword>
<proteinExistence type="predicted"/>
<keyword evidence="1" id="KW-0472">Membrane</keyword>
<evidence type="ECO:0000313" key="2">
    <source>
        <dbReference type="EMBL" id="KAK5645880.1"/>
    </source>
</evidence>
<feature type="transmembrane region" description="Helical" evidence="1">
    <location>
        <begin position="190"/>
        <end position="207"/>
    </location>
</feature>
<dbReference type="Proteomes" id="UP001329430">
    <property type="component" value="Chromosome 3"/>
</dbReference>
<comment type="caution">
    <text evidence="2">The sequence shown here is derived from an EMBL/GenBank/DDBJ whole genome shotgun (WGS) entry which is preliminary data.</text>
</comment>
<keyword evidence="1" id="KW-0812">Transmembrane</keyword>
<feature type="transmembrane region" description="Helical" evidence="1">
    <location>
        <begin position="142"/>
        <end position="170"/>
    </location>
</feature>
<feature type="transmembrane region" description="Helical" evidence="1">
    <location>
        <begin position="6"/>
        <end position="23"/>
    </location>
</feature>
<evidence type="ECO:0000313" key="3">
    <source>
        <dbReference type="Proteomes" id="UP001329430"/>
    </source>
</evidence>
<protein>
    <submittedName>
        <fullName evidence="2">Uncharacterized protein</fullName>
    </submittedName>
</protein>